<dbReference type="InterPro" id="IPR035979">
    <property type="entry name" value="RBD_domain_sf"/>
</dbReference>
<dbReference type="EMBL" id="JAANIT010002001">
    <property type="protein sequence ID" value="KAG1537901.1"/>
    <property type="molecule type" value="Genomic_DNA"/>
</dbReference>
<dbReference type="Gene3D" id="1.10.1900.10">
    <property type="entry name" value="c-terminal domain of poly(a) binding protein"/>
    <property type="match status" value="1"/>
</dbReference>
<dbReference type="Pfam" id="PF00076">
    <property type="entry name" value="RRM_1"/>
    <property type="match status" value="1"/>
</dbReference>
<dbReference type="SMART" id="SM00360">
    <property type="entry name" value="RRM"/>
    <property type="match status" value="1"/>
</dbReference>
<reference evidence="6" key="1">
    <citation type="journal article" date="2020" name="Microb. Genom.">
        <title>Genetic diversity of clinical and environmental Mucorales isolates obtained from an investigation of mucormycosis cases among solid organ transplant recipients.</title>
        <authorList>
            <person name="Nguyen M.H."/>
            <person name="Kaul D."/>
            <person name="Muto C."/>
            <person name="Cheng S.J."/>
            <person name="Richter R.A."/>
            <person name="Bruno V.M."/>
            <person name="Liu G."/>
            <person name="Beyhan S."/>
            <person name="Sundermann A.J."/>
            <person name="Mounaud S."/>
            <person name="Pasculle A.W."/>
            <person name="Nierman W.C."/>
            <person name="Driscoll E."/>
            <person name="Cumbie R."/>
            <person name="Clancy C.J."/>
            <person name="Dupont C.L."/>
        </authorList>
    </citation>
    <scope>NUCLEOTIDE SEQUENCE</scope>
    <source>
        <strain evidence="6">GL16</strain>
    </source>
</reference>
<dbReference type="FunFam" id="3.30.70.330:FF:000383">
    <property type="entry name" value="Sex lethal, isoform D"/>
    <property type="match status" value="1"/>
</dbReference>
<comment type="similarity">
    <text evidence="1">Belongs to the polyadenylate-binding protein type-1 family.</text>
</comment>
<dbReference type="PANTHER" id="PTHR48030:SF3">
    <property type="entry name" value="SPLICING FACTOR 3B SUBUNIT 4"/>
    <property type="match status" value="1"/>
</dbReference>
<dbReference type="Gene3D" id="3.30.70.330">
    <property type="match status" value="1"/>
</dbReference>
<accession>A0A9P6Y320</accession>
<organism evidence="6 7">
    <name type="scientific">Rhizopus oryzae</name>
    <name type="common">Mucormycosis agent</name>
    <name type="synonym">Rhizopus arrhizus var. delemar</name>
    <dbReference type="NCBI Taxonomy" id="64495"/>
    <lineage>
        <taxon>Eukaryota</taxon>
        <taxon>Fungi</taxon>
        <taxon>Fungi incertae sedis</taxon>
        <taxon>Mucoromycota</taxon>
        <taxon>Mucoromycotina</taxon>
        <taxon>Mucoromycetes</taxon>
        <taxon>Mucorales</taxon>
        <taxon>Mucorineae</taxon>
        <taxon>Rhizopodaceae</taxon>
        <taxon>Rhizopus</taxon>
    </lineage>
</organism>
<dbReference type="InterPro" id="IPR000504">
    <property type="entry name" value="RRM_dom"/>
</dbReference>
<dbReference type="GO" id="GO:0010629">
    <property type="term" value="P:negative regulation of gene expression"/>
    <property type="evidence" value="ECO:0007669"/>
    <property type="project" value="UniProtKB-ARBA"/>
</dbReference>
<dbReference type="Proteomes" id="UP000717996">
    <property type="component" value="Unassembled WGS sequence"/>
</dbReference>
<evidence type="ECO:0000313" key="6">
    <source>
        <dbReference type="EMBL" id="KAG1537901.1"/>
    </source>
</evidence>
<dbReference type="GO" id="GO:0048026">
    <property type="term" value="P:positive regulation of mRNA splicing, via spliceosome"/>
    <property type="evidence" value="ECO:0007669"/>
    <property type="project" value="TreeGrafter"/>
</dbReference>
<evidence type="ECO:0000313" key="7">
    <source>
        <dbReference type="Proteomes" id="UP000717996"/>
    </source>
</evidence>
<dbReference type="GO" id="GO:0071011">
    <property type="term" value="C:precatalytic spliceosome"/>
    <property type="evidence" value="ECO:0007669"/>
    <property type="project" value="TreeGrafter"/>
</dbReference>
<dbReference type="GO" id="GO:0005730">
    <property type="term" value="C:nucleolus"/>
    <property type="evidence" value="ECO:0007669"/>
    <property type="project" value="TreeGrafter"/>
</dbReference>
<dbReference type="SUPFAM" id="SSF54928">
    <property type="entry name" value="RNA-binding domain, RBD"/>
    <property type="match status" value="1"/>
</dbReference>
<name>A0A9P6Y320_RHIOR</name>
<dbReference type="InterPro" id="IPR002004">
    <property type="entry name" value="PABP_HYD_C"/>
</dbReference>
<dbReference type="Pfam" id="PF00658">
    <property type="entry name" value="MLLE"/>
    <property type="match status" value="1"/>
</dbReference>
<dbReference type="AlphaFoldDB" id="A0A9P6Y320"/>
<gene>
    <name evidence="6" type="ORF">G6F51_010092</name>
</gene>
<dbReference type="InterPro" id="IPR036053">
    <property type="entry name" value="PABP-dom"/>
</dbReference>
<dbReference type="GO" id="GO:0005737">
    <property type="term" value="C:cytoplasm"/>
    <property type="evidence" value="ECO:0007669"/>
    <property type="project" value="UniProtKB-ARBA"/>
</dbReference>
<comment type="caution">
    <text evidence="6">The sequence shown here is derived from an EMBL/GenBank/DDBJ whole genome shotgun (WGS) entry which is preliminary data.</text>
</comment>
<proteinExistence type="inferred from homology"/>
<feature type="domain" description="RRM" evidence="5">
    <location>
        <begin position="22"/>
        <end position="100"/>
    </location>
</feature>
<keyword evidence="3 4" id="KW-0694">RNA-binding</keyword>
<evidence type="ECO:0000256" key="4">
    <source>
        <dbReference type="PROSITE-ProRule" id="PRU00176"/>
    </source>
</evidence>
<dbReference type="InterPro" id="IPR052084">
    <property type="entry name" value="SF3B4_spliceosome_assoc"/>
</dbReference>
<dbReference type="PANTHER" id="PTHR48030">
    <property type="entry name" value="SPLICING FACTOR 3B SUBUNIT 4"/>
    <property type="match status" value="1"/>
</dbReference>
<dbReference type="GO" id="GO:0003729">
    <property type="term" value="F:mRNA binding"/>
    <property type="evidence" value="ECO:0007669"/>
    <property type="project" value="UniProtKB-ARBA"/>
</dbReference>
<sequence length="315" mass="36735">MSIAPYLSSNKNQEMVTMVDYTNLYIKNLDRDITSKILFELFRSFGEIISARVMKDTQTGLSKGYGFVSFRQMEDAYEALMEMNGSRLRTKHISVSFHEQKKTAQEYEKIQRNRHSISSSTKQSEPMAPFEKNLKPWNETIWMPIFDSQEHKLRQAIDRQLPKHQKKDLNELVELIQSLDQRELSLCLFNSYFLKQQIEKAYDIIHLFKKQQQQINPRLTLFPSLDDQPVAAIDILCSLEGMSCNKKKSIFGDILFPYVKATGIMHAPKVTIQLLDTLSLNELAFNMYNKTELTKKAYQAYIEIYGENSNPFRVL</sequence>
<keyword evidence="2" id="KW-0677">Repeat</keyword>
<protein>
    <recommendedName>
        <fullName evidence="5">RRM domain-containing protein</fullName>
    </recommendedName>
</protein>
<evidence type="ECO:0000259" key="5">
    <source>
        <dbReference type="PROSITE" id="PS50102"/>
    </source>
</evidence>
<dbReference type="PROSITE" id="PS50102">
    <property type="entry name" value="RRM"/>
    <property type="match status" value="1"/>
</dbReference>
<evidence type="ECO:0000256" key="1">
    <source>
        <dbReference type="ARBA" id="ARBA00008557"/>
    </source>
</evidence>
<dbReference type="OrthoDB" id="6159137at2759"/>
<dbReference type="GO" id="GO:0009967">
    <property type="term" value="P:positive regulation of signal transduction"/>
    <property type="evidence" value="ECO:0007669"/>
    <property type="project" value="UniProtKB-ARBA"/>
</dbReference>
<dbReference type="InterPro" id="IPR012677">
    <property type="entry name" value="Nucleotide-bd_a/b_plait_sf"/>
</dbReference>
<evidence type="ECO:0000256" key="2">
    <source>
        <dbReference type="ARBA" id="ARBA00022737"/>
    </source>
</evidence>
<evidence type="ECO:0000256" key="3">
    <source>
        <dbReference type="ARBA" id="ARBA00022884"/>
    </source>
</evidence>
<dbReference type="SUPFAM" id="SSF63570">
    <property type="entry name" value="PABC (PABP) domain"/>
    <property type="match status" value="1"/>
</dbReference>